<dbReference type="Gene3D" id="3.30.70.2190">
    <property type="match status" value="1"/>
</dbReference>
<keyword evidence="6" id="KW-1185">Reference proteome</keyword>
<dbReference type="InterPro" id="IPR006094">
    <property type="entry name" value="Oxid_FAD_bind_N"/>
</dbReference>
<dbReference type="Gene3D" id="3.30.465.10">
    <property type="match status" value="1"/>
</dbReference>
<dbReference type="Pfam" id="PF01565">
    <property type="entry name" value="FAD_binding_4"/>
    <property type="match status" value="1"/>
</dbReference>
<dbReference type="InterPro" id="IPR016171">
    <property type="entry name" value="Vanillyl_alc_oxidase_C-sub2"/>
</dbReference>
<dbReference type="Gene3D" id="3.30.70.2740">
    <property type="match status" value="1"/>
</dbReference>
<keyword evidence="2" id="KW-0285">Flavoprotein</keyword>
<dbReference type="RefSeq" id="WP_309796932.1">
    <property type="nucleotide sequence ID" value="NZ_JAVDPW010000007.1"/>
</dbReference>
<dbReference type="InterPro" id="IPR036318">
    <property type="entry name" value="FAD-bd_PCMH-like_sf"/>
</dbReference>
<reference evidence="5 6" key="1">
    <citation type="submission" date="2023-07" db="EMBL/GenBank/DDBJ databases">
        <title>Sorghum-associated microbial communities from plants grown in Nebraska, USA.</title>
        <authorList>
            <person name="Schachtman D."/>
        </authorList>
    </citation>
    <scope>NUCLEOTIDE SEQUENCE [LARGE SCALE GENOMIC DNA]</scope>
    <source>
        <strain evidence="5 6">584</strain>
    </source>
</reference>
<dbReference type="InterPro" id="IPR016169">
    <property type="entry name" value="FAD-bd_PCMH_sub2"/>
</dbReference>
<sequence length="479" mass="51301">MTAASSRAAAIAALAEILPGDALLTADEDVERYSRDWSGDHFGRPLAVARPRSVEQVSALMRHCWDTGLRVVPQGGLTGLVGAAVAAPEGEIVVSLERMNAVRQVSPIDFAMVVEAGCILEDAKTAADDADCLLPITFGAQGTCRIGGNVATNAGGFNVLRYGMTRDLVLGLEVVLADGRVWNGLKVLRKDNRGYDLKQLFIGSEGTLGIVTAVAFKLFPKPTQVETALVGLASVEDAMELYARARRACSDLLTAFELILRDGIEVTLRTRPDFPDPLAEAYPAYVLIEASAGGAVDLRGLIETFLGGADDIIRDGVIATSRAQADRLWLYRETMVESQGRGGRYLRTDVSVPISRIADFIAAALAAVRGRYPEAMPLAYGHVGDGNVHFNVIPPAGLAVEALDPLFHGAEELIFDVVDRLGGSISAEHGIGRVKQDAFLARIDPVALDLVTRLKDALDPKHILSNGRILRDDSIIKNR</sequence>
<dbReference type="Gene3D" id="3.30.43.10">
    <property type="entry name" value="Uridine Diphospho-n-acetylenolpyruvylglucosamine Reductase, domain 2"/>
    <property type="match status" value="1"/>
</dbReference>
<accession>A0ABU1JSI3</accession>
<dbReference type="InterPro" id="IPR016164">
    <property type="entry name" value="FAD-linked_Oxase-like_C"/>
</dbReference>
<evidence type="ECO:0000256" key="1">
    <source>
        <dbReference type="ARBA" id="ARBA00008000"/>
    </source>
</evidence>
<dbReference type="PANTHER" id="PTHR43716:SF2">
    <property type="entry name" value="BLL6224 PROTEIN"/>
    <property type="match status" value="1"/>
</dbReference>
<evidence type="ECO:0000259" key="4">
    <source>
        <dbReference type="PROSITE" id="PS51387"/>
    </source>
</evidence>
<evidence type="ECO:0000256" key="3">
    <source>
        <dbReference type="ARBA" id="ARBA00022827"/>
    </source>
</evidence>
<dbReference type="PANTHER" id="PTHR43716">
    <property type="entry name" value="D-2-HYDROXYGLUTARATE DEHYDROGENASE, MITOCHONDRIAL"/>
    <property type="match status" value="1"/>
</dbReference>
<dbReference type="InterPro" id="IPR051264">
    <property type="entry name" value="FAD-oxidored/transferase_4"/>
</dbReference>
<comment type="similarity">
    <text evidence="1">Belongs to the FAD-binding oxidoreductase/transferase type 4 family.</text>
</comment>
<dbReference type="InterPro" id="IPR016167">
    <property type="entry name" value="FAD-bd_PCMH_sub1"/>
</dbReference>
<dbReference type="SUPFAM" id="SSF55103">
    <property type="entry name" value="FAD-linked oxidases, C-terminal domain"/>
    <property type="match status" value="1"/>
</dbReference>
<dbReference type="InterPro" id="IPR004113">
    <property type="entry name" value="FAD-bd_oxidored_4_C"/>
</dbReference>
<evidence type="ECO:0000313" key="6">
    <source>
        <dbReference type="Proteomes" id="UP001262410"/>
    </source>
</evidence>
<evidence type="ECO:0000256" key="2">
    <source>
        <dbReference type="ARBA" id="ARBA00022630"/>
    </source>
</evidence>
<comment type="caution">
    <text evidence="5">The sequence shown here is derived from an EMBL/GenBank/DDBJ whole genome shotgun (WGS) entry which is preliminary data.</text>
</comment>
<dbReference type="PROSITE" id="PS51387">
    <property type="entry name" value="FAD_PCMH"/>
    <property type="match status" value="1"/>
</dbReference>
<dbReference type="InterPro" id="IPR016166">
    <property type="entry name" value="FAD-bd_PCMH"/>
</dbReference>
<keyword evidence="3" id="KW-0274">FAD</keyword>
<dbReference type="Gene3D" id="1.10.45.10">
    <property type="entry name" value="Vanillyl-alcohol Oxidase, Chain A, domain 4"/>
    <property type="match status" value="1"/>
</dbReference>
<evidence type="ECO:0000313" key="5">
    <source>
        <dbReference type="EMBL" id="MDR6291587.1"/>
    </source>
</evidence>
<dbReference type="Proteomes" id="UP001262410">
    <property type="component" value="Unassembled WGS sequence"/>
</dbReference>
<dbReference type="Pfam" id="PF02913">
    <property type="entry name" value="FAD-oxidase_C"/>
    <property type="match status" value="1"/>
</dbReference>
<gene>
    <name evidence="5" type="ORF">E9232_004121</name>
</gene>
<dbReference type="SUPFAM" id="SSF56176">
    <property type="entry name" value="FAD-binding/transporter-associated domain-like"/>
    <property type="match status" value="1"/>
</dbReference>
<feature type="domain" description="FAD-binding PCMH-type" evidence="4">
    <location>
        <begin position="41"/>
        <end position="221"/>
    </location>
</feature>
<organism evidence="5 6">
    <name type="scientific">Inquilinus ginsengisoli</name>
    <dbReference type="NCBI Taxonomy" id="363840"/>
    <lineage>
        <taxon>Bacteria</taxon>
        <taxon>Pseudomonadati</taxon>
        <taxon>Pseudomonadota</taxon>
        <taxon>Alphaproteobacteria</taxon>
        <taxon>Rhodospirillales</taxon>
        <taxon>Rhodospirillaceae</taxon>
        <taxon>Inquilinus</taxon>
    </lineage>
</organism>
<proteinExistence type="inferred from homology"/>
<name>A0ABU1JSI3_9PROT</name>
<dbReference type="EMBL" id="JAVDPW010000007">
    <property type="protein sequence ID" value="MDR6291587.1"/>
    <property type="molecule type" value="Genomic_DNA"/>
</dbReference>
<protein>
    <submittedName>
        <fullName evidence="5">FAD/FMN-containing dehydrogenase</fullName>
    </submittedName>
</protein>